<keyword evidence="4" id="KW-1185">Reference proteome</keyword>
<evidence type="ECO:0000256" key="2">
    <source>
        <dbReference type="SAM" id="Phobius"/>
    </source>
</evidence>
<keyword evidence="2" id="KW-0472">Membrane</keyword>
<dbReference type="AlphaFoldDB" id="A0A922N921"/>
<feature type="compositionally biased region" description="Polar residues" evidence="1">
    <location>
        <begin position="76"/>
        <end position="90"/>
    </location>
</feature>
<dbReference type="Proteomes" id="UP000249757">
    <property type="component" value="Unassembled WGS sequence"/>
</dbReference>
<feature type="transmembrane region" description="Helical" evidence="2">
    <location>
        <begin position="174"/>
        <end position="195"/>
    </location>
</feature>
<feature type="transmembrane region" description="Helical" evidence="2">
    <location>
        <begin position="119"/>
        <end position="138"/>
    </location>
</feature>
<reference evidence="4" key="1">
    <citation type="journal article" date="2022" name="Microb. Genom.">
        <title>A global pangenome for the wheat fungal pathogen Pyrenophora tritici-repentis and prediction of effector protein structural homology.</title>
        <authorList>
            <person name="Moolhuijzen P.M."/>
            <person name="See P.T."/>
            <person name="Shi G."/>
            <person name="Powell H.R."/>
            <person name="Cockram J."/>
            <person name="Jorgensen L.N."/>
            <person name="Benslimane H."/>
            <person name="Strelkov S.E."/>
            <person name="Turner J."/>
            <person name="Liu Z."/>
            <person name="Moffat C.S."/>
        </authorList>
    </citation>
    <scope>NUCLEOTIDE SEQUENCE [LARGE SCALE GENOMIC DNA]</scope>
</reference>
<evidence type="ECO:0000256" key="1">
    <source>
        <dbReference type="SAM" id="MobiDB-lite"/>
    </source>
</evidence>
<sequence>MRSPSKSRNEKDTITKIQEPQAIPHNCMSMEKTRKETTTPLFLLPPAPTRNPSTRILEPTRAPSTQARKHDYPINRGNSTTSKPTANAQPQRPALSRRRTTARTRYIDMLLGLDSVPPLHNILASLSVWILLAGYIVFPATFTALRRSENTSSSSTSSSHLKAAALSTVRNIPLLYVAAFACGIGVCGCLYLWYAHRKNYVWVINRIFLPALLNSIAGLISTIVNIYSAQEGQYSVTGRVTIVVTAACSVVATGLFLVYNTVMLRLVKKRHDREVEAVEKEAGRRDGVDEA</sequence>
<evidence type="ECO:0000313" key="3">
    <source>
        <dbReference type="EMBL" id="KAI1512118.1"/>
    </source>
</evidence>
<keyword evidence="2" id="KW-1133">Transmembrane helix</keyword>
<gene>
    <name evidence="3" type="ORF">Ptr86124_008958</name>
</gene>
<name>A0A922N921_9PLEO</name>
<feature type="transmembrane region" description="Helical" evidence="2">
    <location>
        <begin position="207"/>
        <end position="228"/>
    </location>
</feature>
<feature type="region of interest" description="Disordered" evidence="1">
    <location>
        <begin position="1"/>
        <end position="99"/>
    </location>
</feature>
<accession>A0A922N921</accession>
<comment type="caution">
    <text evidence="3">The sequence shown here is derived from an EMBL/GenBank/DDBJ whole genome shotgun (WGS) entry which is preliminary data.</text>
</comment>
<proteinExistence type="predicted"/>
<evidence type="ECO:0000313" key="4">
    <source>
        <dbReference type="Proteomes" id="UP000249757"/>
    </source>
</evidence>
<feature type="transmembrane region" description="Helical" evidence="2">
    <location>
        <begin position="240"/>
        <end position="262"/>
    </location>
</feature>
<keyword evidence="2" id="KW-0812">Transmembrane</keyword>
<protein>
    <submittedName>
        <fullName evidence="3">Uncharacterized protein</fullName>
    </submittedName>
</protein>
<organism evidence="3 4">
    <name type="scientific">Pyrenophora tritici-repentis</name>
    <dbReference type="NCBI Taxonomy" id="45151"/>
    <lineage>
        <taxon>Eukaryota</taxon>
        <taxon>Fungi</taxon>
        <taxon>Dikarya</taxon>
        <taxon>Ascomycota</taxon>
        <taxon>Pezizomycotina</taxon>
        <taxon>Dothideomycetes</taxon>
        <taxon>Pleosporomycetidae</taxon>
        <taxon>Pleosporales</taxon>
        <taxon>Pleosporineae</taxon>
        <taxon>Pleosporaceae</taxon>
        <taxon>Pyrenophora</taxon>
    </lineage>
</organism>
<dbReference type="EMBL" id="NRDI02000012">
    <property type="protein sequence ID" value="KAI1512118.1"/>
    <property type="molecule type" value="Genomic_DNA"/>
</dbReference>